<feature type="region of interest" description="Disordered" evidence="2">
    <location>
        <begin position="176"/>
        <end position="243"/>
    </location>
</feature>
<evidence type="ECO:0000313" key="5">
    <source>
        <dbReference type="Proteomes" id="UP000594638"/>
    </source>
</evidence>
<accession>A0A8S0VIW0</accession>
<evidence type="ECO:0000259" key="3">
    <source>
        <dbReference type="PROSITE" id="PS50175"/>
    </source>
</evidence>
<dbReference type="InterPro" id="IPR021109">
    <property type="entry name" value="Peptidase_aspartic_dom_sf"/>
</dbReference>
<evidence type="ECO:0000256" key="1">
    <source>
        <dbReference type="ARBA" id="ARBA00022801"/>
    </source>
</evidence>
<keyword evidence="5" id="KW-1185">Reference proteome</keyword>
<name>A0A8S0VIW0_OLEEU</name>
<dbReference type="PROSITE" id="PS50175">
    <property type="entry name" value="ASP_PROT_RETROV"/>
    <property type="match status" value="1"/>
</dbReference>
<dbReference type="EMBL" id="CACTIH010009714">
    <property type="protein sequence ID" value="CAA3032836.1"/>
    <property type="molecule type" value="Genomic_DNA"/>
</dbReference>
<feature type="domain" description="Peptidase A2" evidence="3">
    <location>
        <begin position="10"/>
        <end position="51"/>
    </location>
</feature>
<dbReference type="SUPFAM" id="SSF50630">
    <property type="entry name" value="Acid proteases"/>
    <property type="match status" value="1"/>
</dbReference>
<reference evidence="4 5" key="1">
    <citation type="submission" date="2019-12" db="EMBL/GenBank/DDBJ databases">
        <authorList>
            <person name="Alioto T."/>
            <person name="Alioto T."/>
            <person name="Gomez Garrido J."/>
        </authorList>
    </citation>
    <scope>NUCLEOTIDE SEQUENCE [LARGE SCALE GENOMIC DNA]</scope>
</reference>
<keyword evidence="1" id="KW-0378">Hydrolase</keyword>
<feature type="compositionally biased region" description="Polar residues" evidence="2">
    <location>
        <begin position="218"/>
        <end position="227"/>
    </location>
</feature>
<dbReference type="CDD" id="cd00303">
    <property type="entry name" value="retropepsin_like"/>
    <property type="match status" value="1"/>
</dbReference>
<dbReference type="GO" id="GO:0004190">
    <property type="term" value="F:aspartic-type endopeptidase activity"/>
    <property type="evidence" value="ECO:0007669"/>
    <property type="project" value="InterPro"/>
</dbReference>
<proteinExistence type="predicted"/>
<evidence type="ECO:0000256" key="2">
    <source>
        <dbReference type="SAM" id="MobiDB-lite"/>
    </source>
</evidence>
<dbReference type="GO" id="GO:0006508">
    <property type="term" value="P:proteolysis"/>
    <property type="evidence" value="ECO:0007669"/>
    <property type="project" value="InterPro"/>
</dbReference>
<feature type="region of interest" description="Disordered" evidence="2">
    <location>
        <begin position="349"/>
        <end position="387"/>
    </location>
</feature>
<sequence>MNLEVNGVKARALLDTGAMISVVSRQYLSETPPASSWQLRSVTRDAKPLYGPVKLDLLIGGHPFNVMAFQADVDEDLILGHNFTYPHDLRYIPGERRISVHRGSDGVSLPTPVTMPYQLRESPGLSAYVIYTPLRATEEFRMEPNEVRSLNGSSLRLSRSAYATVASVASLPVVLGPKPNRPVGAPTAPGADCPPGKRASLDFRREGGQSCLADRNDSLSGDSSVTTGVEGEEPPAQQRDASRAAVSLAVRWAAGQRRVPPTPGRYATPVGPRSLPASASLLPQHSSSASVCTAARQYITSERHLEETGGKRPRLAQKYSSFSLTGEQTPSVPVRQIIPGGARCAPVSAGSALRRTGRRGLSPQSCQNAPGSTGYPDAPWASEGPRDDPVTVYCRNTVCVWP</sequence>
<evidence type="ECO:0000313" key="4">
    <source>
        <dbReference type="EMBL" id="CAA3032836.1"/>
    </source>
</evidence>
<dbReference type="Gramene" id="OE9A092900T1">
    <property type="protein sequence ID" value="OE9A092900C1"/>
    <property type="gene ID" value="OE9A092900"/>
</dbReference>
<gene>
    <name evidence="4" type="ORF">OLEA9_A092900</name>
</gene>
<feature type="compositionally biased region" description="Polar residues" evidence="2">
    <location>
        <begin position="362"/>
        <end position="371"/>
    </location>
</feature>
<dbReference type="Gene3D" id="2.40.70.10">
    <property type="entry name" value="Acid Proteases"/>
    <property type="match status" value="1"/>
</dbReference>
<dbReference type="Proteomes" id="UP000594638">
    <property type="component" value="Unassembled WGS sequence"/>
</dbReference>
<dbReference type="AlphaFoldDB" id="A0A8S0VIW0"/>
<comment type="caution">
    <text evidence="4">The sequence shown here is derived from an EMBL/GenBank/DDBJ whole genome shotgun (WGS) entry which is preliminary data.</text>
</comment>
<dbReference type="InterPro" id="IPR001995">
    <property type="entry name" value="Peptidase_A2_cat"/>
</dbReference>
<protein>
    <recommendedName>
        <fullName evidence="3">Peptidase A2 domain-containing protein</fullName>
    </recommendedName>
</protein>
<organism evidence="4 5">
    <name type="scientific">Olea europaea subsp. europaea</name>
    <dbReference type="NCBI Taxonomy" id="158383"/>
    <lineage>
        <taxon>Eukaryota</taxon>
        <taxon>Viridiplantae</taxon>
        <taxon>Streptophyta</taxon>
        <taxon>Embryophyta</taxon>
        <taxon>Tracheophyta</taxon>
        <taxon>Spermatophyta</taxon>
        <taxon>Magnoliopsida</taxon>
        <taxon>eudicotyledons</taxon>
        <taxon>Gunneridae</taxon>
        <taxon>Pentapetalae</taxon>
        <taxon>asterids</taxon>
        <taxon>lamiids</taxon>
        <taxon>Lamiales</taxon>
        <taxon>Oleaceae</taxon>
        <taxon>Oleeae</taxon>
        <taxon>Olea</taxon>
    </lineage>
</organism>